<feature type="repeat" description="TPR" evidence="3">
    <location>
        <begin position="405"/>
        <end position="438"/>
    </location>
</feature>
<dbReference type="InterPro" id="IPR039663">
    <property type="entry name" value="AIP/AIPL1/TTC9"/>
</dbReference>
<name>A0A0L7L7Y5_OPEBR</name>
<keyword evidence="1" id="KW-0677">Repeat</keyword>
<evidence type="ECO:0000256" key="1">
    <source>
        <dbReference type="ARBA" id="ARBA00022737"/>
    </source>
</evidence>
<proteinExistence type="predicted"/>
<evidence type="ECO:0000313" key="5">
    <source>
        <dbReference type="EMBL" id="KOB71406.1"/>
    </source>
</evidence>
<sequence length="478" mass="53735">MTTDSTSQRNPLVYLDININGEQEINEIIREERRLIKCDAPRALGTTCYSVLTVHYRVTIKGFAKKPTAGRSTSKRATSGSLLAGFPYNIFSCYDYISAISQFMVQAGDLINGDGTGGESIYGPTFPDENFKLLHVPGALSMANKGRKHTNGSQFCIATECVIEDCGEIKTDGWDVCCHDGTADNLPEYPADCRNPLTSTGNMHFVAGRYLAAIRKYTKCSRYLKLASQLIQDTGQLDTCEFVFLVVPEVLMSSIKTVKSTGNMHFVACRYLAAIRKYTKCSRYLKLASQLIQDTGQLDTCEFVFLVVPEVLMNSIKTVKSTGIMHFVAGRYLAAIRKYTKCRRYLKLASQLIQDTDQFDTLGETARIYKIQCQLNLAACYTKTKDYRSCVKLCTAVLDTDPRNEKALYRRGQANFALKNYDTALSDLRQADKVSPNNRAVLNLLRQVRACNKSYNDQQKQRLSKFFREQKQCVLAKD</sequence>
<dbReference type="Gene3D" id="1.10.150.160">
    <property type="match status" value="2"/>
</dbReference>
<feature type="domain" description="PPIase cyclophilin-type" evidence="4">
    <location>
        <begin position="57"/>
        <end position="159"/>
    </location>
</feature>
<dbReference type="SUPFAM" id="SSF48452">
    <property type="entry name" value="TPR-like"/>
    <property type="match status" value="1"/>
</dbReference>
<dbReference type="SUPFAM" id="SSF50891">
    <property type="entry name" value="Cyclophilin-like"/>
    <property type="match status" value="1"/>
</dbReference>
<dbReference type="InterPro" id="IPR011990">
    <property type="entry name" value="TPR-like_helical_dom_sf"/>
</dbReference>
<dbReference type="InterPro" id="IPR019734">
    <property type="entry name" value="TPR_rpt"/>
</dbReference>
<keyword evidence="6" id="KW-1185">Reference proteome</keyword>
<dbReference type="Proteomes" id="UP000037510">
    <property type="component" value="Unassembled WGS sequence"/>
</dbReference>
<dbReference type="InterPro" id="IPR002130">
    <property type="entry name" value="Cyclophilin-type_PPIase_dom"/>
</dbReference>
<dbReference type="STRING" id="104452.A0A0L7L7Y5"/>
<evidence type="ECO:0000259" key="4">
    <source>
        <dbReference type="PROSITE" id="PS50072"/>
    </source>
</evidence>
<dbReference type="Gene3D" id="1.25.40.10">
    <property type="entry name" value="Tetratricopeptide repeat domain"/>
    <property type="match status" value="1"/>
</dbReference>
<dbReference type="SMART" id="SM00028">
    <property type="entry name" value="TPR"/>
    <property type="match status" value="2"/>
</dbReference>
<dbReference type="PANTHER" id="PTHR11242:SF0">
    <property type="entry name" value="TPR_REGION DOMAIN-CONTAINING PROTEIN"/>
    <property type="match status" value="1"/>
</dbReference>
<dbReference type="PROSITE" id="PS50072">
    <property type="entry name" value="CSA_PPIASE_2"/>
    <property type="match status" value="1"/>
</dbReference>
<protein>
    <submittedName>
        <fullName evidence="5">Peptidylprolyl isomerase D</fullName>
    </submittedName>
</protein>
<dbReference type="EMBL" id="JTDY01002447">
    <property type="protein sequence ID" value="KOB71406.1"/>
    <property type="molecule type" value="Genomic_DNA"/>
</dbReference>
<accession>A0A0L7L7Y5</accession>
<dbReference type="PROSITE" id="PS50005">
    <property type="entry name" value="TPR"/>
    <property type="match status" value="1"/>
</dbReference>
<evidence type="ECO:0000256" key="2">
    <source>
        <dbReference type="ARBA" id="ARBA00022803"/>
    </source>
</evidence>
<gene>
    <name evidence="5" type="ORF">OBRU01_14346</name>
</gene>
<keyword evidence="5" id="KW-0413">Isomerase</keyword>
<evidence type="ECO:0000256" key="3">
    <source>
        <dbReference type="PROSITE-ProRule" id="PRU00339"/>
    </source>
</evidence>
<organism evidence="5 6">
    <name type="scientific">Operophtera brumata</name>
    <name type="common">Winter moth</name>
    <name type="synonym">Phalaena brumata</name>
    <dbReference type="NCBI Taxonomy" id="104452"/>
    <lineage>
        <taxon>Eukaryota</taxon>
        <taxon>Metazoa</taxon>
        <taxon>Ecdysozoa</taxon>
        <taxon>Arthropoda</taxon>
        <taxon>Hexapoda</taxon>
        <taxon>Insecta</taxon>
        <taxon>Pterygota</taxon>
        <taxon>Neoptera</taxon>
        <taxon>Endopterygota</taxon>
        <taxon>Lepidoptera</taxon>
        <taxon>Glossata</taxon>
        <taxon>Ditrysia</taxon>
        <taxon>Geometroidea</taxon>
        <taxon>Geometridae</taxon>
        <taxon>Larentiinae</taxon>
        <taxon>Operophtera</taxon>
    </lineage>
</organism>
<evidence type="ECO:0000313" key="6">
    <source>
        <dbReference type="Proteomes" id="UP000037510"/>
    </source>
</evidence>
<dbReference type="GO" id="GO:0003755">
    <property type="term" value="F:peptidyl-prolyl cis-trans isomerase activity"/>
    <property type="evidence" value="ECO:0007669"/>
    <property type="project" value="InterPro"/>
</dbReference>
<dbReference type="AlphaFoldDB" id="A0A0L7L7Y5"/>
<dbReference type="Gene3D" id="2.40.100.10">
    <property type="entry name" value="Cyclophilin-like"/>
    <property type="match status" value="1"/>
</dbReference>
<dbReference type="InterPro" id="IPR029000">
    <property type="entry name" value="Cyclophilin-like_dom_sf"/>
</dbReference>
<keyword evidence="2 3" id="KW-0802">TPR repeat</keyword>
<comment type="caution">
    <text evidence="5">The sequence shown here is derived from an EMBL/GenBank/DDBJ whole genome shotgun (WGS) entry which is preliminary data.</text>
</comment>
<dbReference type="PANTHER" id="PTHR11242">
    <property type="entry name" value="ARYL HYDROCARBON RECEPTOR INTERACTING PROTEIN RELATED"/>
    <property type="match status" value="1"/>
</dbReference>
<dbReference type="Pfam" id="PF00160">
    <property type="entry name" value="Pro_isomerase"/>
    <property type="match status" value="1"/>
</dbReference>
<reference evidence="5 6" key="1">
    <citation type="journal article" date="2015" name="Genome Biol. Evol.">
        <title>The genome of winter moth (Operophtera brumata) provides a genomic perspective on sexual dimorphism and phenology.</title>
        <authorList>
            <person name="Derks M.F."/>
            <person name="Smit S."/>
            <person name="Salis L."/>
            <person name="Schijlen E."/>
            <person name="Bossers A."/>
            <person name="Mateman C."/>
            <person name="Pijl A.S."/>
            <person name="de Ridder D."/>
            <person name="Groenen M.A."/>
            <person name="Visser M.E."/>
            <person name="Megens H.J."/>
        </authorList>
    </citation>
    <scope>NUCLEOTIDE SEQUENCE [LARGE SCALE GENOMIC DNA]</scope>
    <source>
        <strain evidence="5">WM2013NL</strain>
        <tissue evidence="5">Head and thorax</tissue>
    </source>
</reference>